<evidence type="ECO:0000313" key="3">
    <source>
        <dbReference type="Proteomes" id="UP000320404"/>
    </source>
</evidence>
<feature type="transmembrane region" description="Helical" evidence="1">
    <location>
        <begin position="29"/>
        <end position="46"/>
    </location>
</feature>
<organism evidence="2 3">
    <name type="scientific">OM182 bacterium</name>
    <dbReference type="NCBI Taxonomy" id="2510334"/>
    <lineage>
        <taxon>Bacteria</taxon>
        <taxon>Pseudomonadati</taxon>
        <taxon>Pseudomonadota</taxon>
        <taxon>Gammaproteobacteria</taxon>
        <taxon>OMG group</taxon>
        <taxon>OM182 clade</taxon>
    </lineage>
</organism>
<dbReference type="EMBL" id="SHAH01000022">
    <property type="protein sequence ID" value="RZO76913.1"/>
    <property type="molecule type" value="Genomic_DNA"/>
</dbReference>
<feature type="transmembrane region" description="Helical" evidence="1">
    <location>
        <begin position="87"/>
        <end position="107"/>
    </location>
</feature>
<keyword evidence="1" id="KW-0812">Transmembrane</keyword>
<dbReference type="PROSITE" id="PS51257">
    <property type="entry name" value="PROKAR_LIPOPROTEIN"/>
    <property type="match status" value="1"/>
</dbReference>
<sequence>MLRVLLSKPFNIIAFNLTWLACVVGRDDYLWLAAPAVLVYVILLVRHKVIELNKLLPLIAIGIGIDVLLTALGIFRFEAGQFDTGGLLIPAWLMVLWVAFSTTLFLSLQMIGRYKMLAALCGALVIPFNYAIGERLGAVSFGDAYALALLSMSAIW</sequence>
<dbReference type="InterPro" id="IPR021306">
    <property type="entry name" value="DUF2878"/>
</dbReference>
<comment type="caution">
    <text evidence="2">The sequence shown here is derived from an EMBL/GenBank/DDBJ whole genome shotgun (WGS) entry which is preliminary data.</text>
</comment>
<keyword evidence="1" id="KW-1133">Transmembrane helix</keyword>
<name>A0A520S364_9GAMM</name>
<dbReference type="Proteomes" id="UP000320404">
    <property type="component" value="Unassembled WGS sequence"/>
</dbReference>
<feature type="transmembrane region" description="Helical" evidence="1">
    <location>
        <begin position="55"/>
        <end position="75"/>
    </location>
</feature>
<evidence type="ECO:0000256" key="1">
    <source>
        <dbReference type="SAM" id="Phobius"/>
    </source>
</evidence>
<reference evidence="2 3" key="1">
    <citation type="submission" date="2019-02" db="EMBL/GenBank/DDBJ databases">
        <title>Prokaryotic population dynamics and viral predation in marine succession experiment using metagenomics: the confinement effect.</title>
        <authorList>
            <person name="Haro-Moreno J.M."/>
            <person name="Rodriguez-Valera F."/>
            <person name="Lopez-Perez M."/>
        </authorList>
    </citation>
    <scope>NUCLEOTIDE SEQUENCE [LARGE SCALE GENOMIC DNA]</scope>
    <source>
        <strain evidence="2">MED-G158</strain>
    </source>
</reference>
<proteinExistence type="predicted"/>
<keyword evidence="1" id="KW-0472">Membrane</keyword>
<evidence type="ECO:0000313" key="2">
    <source>
        <dbReference type="EMBL" id="RZO76913.1"/>
    </source>
</evidence>
<protein>
    <submittedName>
        <fullName evidence="2">DUF2878 domain-containing protein</fullName>
    </submittedName>
</protein>
<feature type="non-terminal residue" evidence="2">
    <location>
        <position position="156"/>
    </location>
</feature>
<dbReference type="Pfam" id="PF11086">
    <property type="entry name" value="DUF2878"/>
    <property type="match status" value="1"/>
</dbReference>
<dbReference type="AlphaFoldDB" id="A0A520S364"/>
<accession>A0A520S364</accession>
<feature type="transmembrane region" description="Helical" evidence="1">
    <location>
        <begin position="114"/>
        <end position="132"/>
    </location>
</feature>
<gene>
    <name evidence="2" type="ORF">EVA69_02370</name>
</gene>